<name>A0A4P7NZJ2_9GAMM</name>
<evidence type="ECO:0000313" key="2">
    <source>
        <dbReference type="Proteomes" id="UP000296201"/>
    </source>
</evidence>
<dbReference type="AlphaFoldDB" id="A0A4P7NZJ2"/>
<dbReference type="OrthoDB" id="9181701at2"/>
<dbReference type="RefSeq" id="WP_135795686.1">
    <property type="nucleotide sequence ID" value="NZ_CP032096.1"/>
</dbReference>
<reference evidence="1 2" key="1">
    <citation type="submission" date="2018-08" db="EMBL/GenBank/DDBJ databases">
        <title>Horizontal acquisition of hydrogen conversion ability and other habitat adaptations in Hydrogenovibrio crunogenus strains.</title>
        <authorList>
            <person name="Gonnella G."/>
            <person name="Adam N."/>
            <person name="Perner M."/>
        </authorList>
    </citation>
    <scope>NUCLEOTIDE SEQUENCE [LARGE SCALE GENOMIC DNA]</scope>
    <source>
        <strain evidence="1 2">SP-41</strain>
    </source>
</reference>
<keyword evidence="2" id="KW-1185">Reference proteome</keyword>
<organism evidence="1 2">
    <name type="scientific">Hydrogenovibrio crunogenus</name>
    <dbReference type="NCBI Taxonomy" id="39765"/>
    <lineage>
        <taxon>Bacteria</taxon>
        <taxon>Pseudomonadati</taxon>
        <taxon>Pseudomonadota</taxon>
        <taxon>Gammaproteobacteria</taxon>
        <taxon>Thiotrichales</taxon>
        <taxon>Piscirickettsiaceae</taxon>
        <taxon>Hydrogenovibrio</taxon>
    </lineage>
</organism>
<dbReference type="Proteomes" id="UP000296201">
    <property type="component" value="Chromosome"/>
</dbReference>
<gene>
    <name evidence="1" type="ORF">GHNINEIG_01070</name>
</gene>
<evidence type="ECO:0000313" key="1">
    <source>
        <dbReference type="EMBL" id="QBZ83029.1"/>
    </source>
</evidence>
<proteinExistence type="predicted"/>
<sequence length="166" mass="19186">MDTNQAAKYLSEIDELDQWSKKSVHIEVINKREAFNLAEPLWLERMYREGKLFVHPNIAKQLKNQSWIANDLQKRMIWASVIASAEGPDSKARFVDIKKKLLKKYGREWWEDVYQRKNNAWAAKSRIEKKRASNGPAVTTLINNTHLFAGAASSETIEALKMIPET</sequence>
<protein>
    <submittedName>
        <fullName evidence="1">Uncharacterized protein</fullName>
    </submittedName>
</protein>
<accession>A0A4P7NZJ2</accession>
<dbReference type="EMBL" id="CP032096">
    <property type="protein sequence ID" value="QBZ83029.1"/>
    <property type="molecule type" value="Genomic_DNA"/>
</dbReference>